<organism evidence="1">
    <name type="scientific">bioreactor metagenome</name>
    <dbReference type="NCBI Taxonomy" id="1076179"/>
    <lineage>
        <taxon>unclassified sequences</taxon>
        <taxon>metagenomes</taxon>
        <taxon>ecological metagenomes</taxon>
    </lineage>
</organism>
<comment type="caution">
    <text evidence="1">The sequence shown here is derived from an EMBL/GenBank/DDBJ whole genome shotgun (WGS) entry which is preliminary data.</text>
</comment>
<reference evidence="1" key="1">
    <citation type="submission" date="2019-08" db="EMBL/GenBank/DDBJ databases">
        <authorList>
            <person name="Kucharzyk K."/>
            <person name="Murdoch R.W."/>
            <person name="Higgins S."/>
            <person name="Loffler F."/>
        </authorList>
    </citation>
    <scope>NUCLEOTIDE SEQUENCE</scope>
</reference>
<name>A0A644YQI3_9ZZZZ</name>
<dbReference type="EMBL" id="VSSQ01005914">
    <property type="protein sequence ID" value="MPM30872.1"/>
    <property type="molecule type" value="Genomic_DNA"/>
</dbReference>
<evidence type="ECO:0000313" key="1">
    <source>
        <dbReference type="EMBL" id="MPM30872.1"/>
    </source>
</evidence>
<accession>A0A644YQI3</accession>
<dbReference type="AlphaFoldDB" id="A0A644YQI3"/>
<gene>
    <name evidence="1" type="ORF">SDC9_77423</name>
</gene>
<sequence length="104" mass="12145">MAKTKYQEYYQQMLAAQAGLFTEFQAISKEFAKDALTHEAEFHRIGQKVLNVIREYDRRLCSAMGRGSFSQYSQQLSEKFWKLVRDNFPQIDLVGVKVSKKDVE</sequence>
<protein>
    <submittedName>
        <fullName evidence="1">Uncharacterized protein</fullName>
    </submittedName>
</protein>
<proteinExistence type="predicted"/>